<dbReference type="GO" id="GO:0016485">
    <property type="term" value="P:protein processing"/>
    <property type="evidence" value="ECO:0007669"/>
    <property type="project" value="TreeGrafter"/>
</dbReference>
<sequence>QWSDSLARHTNGTYTGGNEIRFQKELLQALTELLASSDWGPDGLRALLSWSLLQGLNSYMSPGHLVPAGTDSEEVCYDHVVEAMDFAVTSRYLRPKNIGDLVGAATAYQALRSLPSDQQTQTLPGLYLTADQLYFVGRCMTLCKRDSRKSSGRYASPRARCNVPAMNMAAFSSAFGCRITAPMNPYSKCSFWM</sequence>
<keyword evidence="3" id="KW-1185">Reference proteome</keyword>
<feature type="domain" description="Peptidase M13 C-terminal" evidence="1">
    <location>
        <begin position="93"/>
        <end position="190"/>
    </location>
</feature>
<comment type="caution">
    <text evidence="2">The sequence shown here is derived from an EMBL/GenBank/DDBJ whole genome shotgun (WGS) entry which is preliminary data.</text>
</comment>
<dbReference type="Gene3D" id="3.40.390.10">
    <property type="entry name" value="Collagenase (Catalytic Domain)"/>
    <property type="match status" value="1"/>
</dbReference>
<proteinExistence type="predicted"/>
<accession>A0AAQ4ELY1</accession>
<name>A0AAQ4ELY1_AMBAM</name>
<gene>
    <name evidence="2" type="ORF">V5799_030921</name>
</gene>
<dbReference type="Proteomes" id="UP001321473">
    <property type="component" value="Unassembled WGS sequence"/>
</dbReference>
<dbReference type="SUPFAM" id="SSF55486">
    <property type="entry name" value="Metalloproteases ('zincins'), catalytic domain"/>
    <property type="match status" value="1"/>
</dbReference>
<dbReference type="InterPro" id="IPR024079">
    <property type="entry name" value="MetalloPept_cat_dom_sf"/>
</dbReference>
<dbReference type="InterPro" id="IPR000718">
    <property type="entry name" value="Peptidase_M13"/>
</dbReference>
<dbReference type="PANTHER" id="PTHR11733">
    <property type="entry name" value="ZINC METALLOPROTEASE FAMILY M13 NEPRILYSIN-RELATED"/>
    <property type="match status" value="1"/>
</dbReference>
<dbReference type="AlphaFoldDB" id="A0AAQ4ELY1"/>
<dbReference type="Pfam" id="PF01431">
    <property type="entry name" value="Peptidase_M13"/>
    <property type="match status" value="1"/>
</dbReference>
<evidence type="ECO:0000313" key="3">
    <source>
        <dbReference type="Proteomes" id="UP001321473"/>
    </source>
</evidence>
<evidence type="ECO:0000259" key="1">
    <source>
        <dbReference type="Pfam" id="PF01431"/>
    </source>
</evidence>
<evidence type="ECO:0000313" key="2">
    <source>
        <dbReference type="EMBL" id="KAK8775736.1"/>
    </source>
</evidence>
<dbReference type="PROSITE" id="PS51885">
    <property type="entry name" value="NEPRILYSIN"/>
    <property type="match status" value="1"/>
</dbReference>
<dbReference type="GO" id="GO:0004222">
    <property type="term" value="F:metalloendopeptidase activity"/>
    <property type="evidence" value="ECO:0007669"/>
    <property type="project" value="InterPro"/>
</dbReference>
<dbReference type="GO" id="GO:0005886">
    <property type="term" value="C:plasma membrane"/>
    <property type="evidence" value="ECO:0007669"/>
    <property type="project" value="TreeGrafter"/>
</dbReference>
<dbReference type="InterPro" id="IPR018497">
    <property type="entry name" value="Peptidase_M13_C"/>
</dbReference>
<organism evidence="2 3">
    <name type="scientific">Amblyomma americanum</name>
    <name type="common">Lone star tick</name>
    <dbReference type="NCBI Taxonomy" id="6943"/>
    <lineage>
        <taxon>Eukaryota</taxon>
        <taxon>Metazoa</taxon>
        <taxon>Ecdysozoa</taxon>
        <taxon>Arthropoda</taxon>
        <taxon>Chelicerata</taxon>
        <taxon>Arachnida</taxon>
        <taxon>Acari</taxon>
        <taxon>Parasitiformes</taxon>
        <taxon>Ixodida</taxon>
        <taxon>Ixodoidea</taxon>
        <taxon>Ixodidae</taxon>
        <taxon>Amblyomminae</taxon>
        <taxon>Amblyomma</taxon>
    </lineage>
</organism>
<protein>
    <recommendedName>
        <fullName evidence="1">Peptidase M13 C-terminal domain-containing protein</fullName>
    </recommendedName>
</protein>
<dbReference type="EMBL" id="JARKHS020013786">
    <property type="protein sequence ID" value="KAK8775736.1"/>
    <property type="molecule type" value="Genomic_DNA"/>
</dbReference>
<feature type="non-terminal residue" evidence="2">
    <location>
        <position position="1"/>
    </location>
</feature>
<reference evidence="2 3" key="1">
    <citation type="journal article" date="2023" name="Arcadia Sci">
        <title>De novo assembly of a long-read Amblyomma americanum tick genome.</title>
        <authorList>
            <person name="Chou S."/>
            <person name="Poskanzer K.E."/>
            <person name="Rollins M."/>
            <person name="Thuy-Boun P.S."/>
        </authorList>
    </citation>
    <scope>NUCLEOTIDE SEQUENCE [LARGE SCALE GENOMIC DNA]</scope>
    <source>
        <strain evidence="2">F_SG_1</strain>
        <tissue evidence="2">Salivary glands</tissue>
    </source>
</reference>
<dbReference type="PANTHER" id="PTHR11733:SF241">
    <property type="entry name" value="GH26575P-RELATED"/>
    <property type="match status" value="1"/>
</dbReference>